<protein>
    <submittedName>
        <fullName evidence="1">Histone superfamily protein</fullName>
    </submittedName>
</protein>
<proteinExistence type="predicted"/>
<dbReference type="AlphaFoldDB" id="A0A1D6EC38"/>
<gene>
    <name evidence="1" type="ORF">ZEAMMB73_Zm00001d003888</name>
</gene>
<evidence type="ECO:0000313" key="1">
    <source>
        <dbReference type="EMBL" id="ONM17890.1"/>
    </source>
</evidence>
<name>A0A1D6EC38_MAIZE</name>
<organism evidence="1">
    <name type="scientific">Zea mays</name>
    <name type="common">Maize</name>
    <dbReference type="NCBI Taxonomy" id="4577"/>
    <lineage>
        <taxon>Eukaryota</taxon>
        <taxon>Viridiplantae</taxon>
        <taxon>Streptophyta</taxon>
        <taxon>Embryophyta</taxon>
        <taxon>Tracheophyta</taxon>
        <taxon>Spermatophyta</taxon>
        <taxon>Magnoliopsida</taxon>
        <taxon>Liliopsida</taxon>
        <taxon>Poales</taxon>
        <taxon>Poaceae</taxon>
        <taxon>PACMAD clade</taxon>
        <taxon>Panicoideae</taxon>
        <taxon>Andropogonodae</taxon>
        <taxon>Andropogoneae</taxon>
        <taxon>Tripsacinae</taxon>
        <taxon>Zea</taxon>
    </lineage>
</organism>
<dbReference type="EMBL" id="CM007648">
    <property type="protein sequence ID" value="ONM17890.1"/>
    <property type="molecule type" value="Genomic_DNA"/>
</dbReference>
<sequence length="100" mass="11182">MHFYLARSSRLVQLPCVDTIFHVISQNFSSTNPFILVSFSSQLLMVLELSLLSQLHIALVLSPGAVPVHVELWTGKMSSRAACLFSQSVDKSYIQQLVLF</sequence>
<reference evidence="1" key="1">
    <citation type="submission" date="2015-12" db="EMBL/GenBank/DDBJ databases">
        <title>Update maize B73 reference genome by single molecule sequencing technologies.</title>
        <authorList>
            <consortium name="Maize Genome Sequencing Project"/>
            <person name="Ware D."/>
        </authorList>
    </citation>
    <scope>NUCLEOTIDE SEQUENCE [LARGE SCALE GENOMIC DNA]</scope>
    <source>
        <tissue evidence="1">Seedling</tissue>
    </source>
</reference>
<accession>A0A1D6EC38</accession>